<accession>A0A2A4T476</accession>
<sequence>MAKLIDHIQIHIANTDLAVERQNILRDTIKDAFDKLNVEDPSKERSLLFVINHDGAFLPNVLRANTDADVIFTGFNVERKVKVRKKKDLILDESQSDVLQIDPTLRFPAYQEMHKIVQRGEFRLRRLILVGDINVKIRDLFRLGFKIEVTLFTDEERSKVYPPLLIESLEQLPKLGAEADENQINLSKIDRIQIADIAFDGIINMAEVANQFVIKDDSIHDTIQKVFELEGVKETIALEAVEEEKLLFVRKKKVMLVLDPDLKKVVANKLKFDKMEKVFEYSSKEEAFQALETGKTESVIEFLESEGYEILNDVLSTVEKDVVLIALLGRRLMPSYLDKEFKIQGSNLKLLPKNKIEEIFNLFPEPFVDRLLKRLQEKNFESFLSRIPTQIREPIVMDFLGSPKKAAKVWQVLDEPEKVKVLAENTVEILALLNLSNTDLFQEKFPDVKFSGEHNGYHSSKYYDDLDDDEKRSYLSAFRDGLSGIKMNKNAWENKFSPEQLRTTLGGYIAYNTQGFYSKLSPVLKKQMWSIVGRSGGDAILSSMHYLDKAAIMENSQEHMLQFVVKESNYLISMVRRGEALELGGKCLLGLKQFNRVESKTGLFKKITQNSKLRPHRIEGLTQLLSSTQGRSIYEKLVQQIEALNTGYDSLICVSQDVKELKAHESLMGATVTLVDELVDSSLLKMFQESEVDVDDYDKYAAEIEKKIAELKSKLAKSGMDDPVGGYLLESMVVLMNMASQAVRNELDESMIEVLDERELIRDRVISGMKQNMTNLEKQLKQNNETLPRLESRQKDQLEKLKVYTDKVNKKLGSLQQYLKKFEDTQENLQKCEDHKRRVALMQRNLSLEFFNLIKPMILSELRSLPPALENALYYIRDRFFPPLSMRRRIIFKFTDDELRKIAKKNIAFISDDEQLKRFIFTCLKIDRVENRLFHIAGSNNLPESAGLLFVGTDVMDHDFSSIANVKHIHPFSDEKFYATLVKNEQFKKKTKENLTKFGKHAYSLKQYLEKEGRVLKDMTTTRNSEEKVRKTLEQSKKQMETDLKKDQETLSFLSSEKETMDEKFKSIDAKFQTARESITKALSDEGSTVDSIEKETQALSQELSASLMDISQEMANMMFIKNVKDAVTKISKQAQSSIVSKMDQLSKYTGGRVGIKTLVIANDGSLDSTNLKRVMSIACSEHFEFPESEIVNMSIGRMENSILAAGQKHSFLIIIGDDRDSRLKTYQIMIKKLKEASPQTHIILFSPYDSKHSSKLEELIENMNALRDYCMLVNTDIIDYTNKNRLLQFLNEVAPV</sequence>
<organism evidence="2 3">
    <name type="scientific">SAR324 cluster bacterium</name>
    <dbReference type="NCBI Taxonomy" id="2024889"/>
    <lineage>
        <taxon>Bacteria</taxon>
        <taxon>Deltaproteobacteria</taxon>
        <taxon>SAR324 cluster</taxon>
    </lineage>
</organism>
<keyword evidence="1" id="KW-0175">Coiled coil</keyword>
<evidence type="ECO:0000256" key="1">
    <source>
        <dbReference type="SAM" id="Coils"/>
    </source>
</evidence>
<protein>
    <submittedName>
        <fullName evidence="2">Uncharacterized protein</fullName>
    </submittedName>
</protein>
<feature type="coiled-coil region" evidence="1">
    <location>
        <begin position="766"/>
        <end position="835"/>
    </location>
</feature>
<name>A0A2A4T476_9DELT</name>
<feature type="coiled-coil region" evidence="1">
    <location>
        <begin position="694"/>
        <end position="721"/>
    </location>
</feature>
<comment type="caution">
    <text evidence="2">The sequence shown here is derived from an EMBL/GenBank/DDBJ whole genome shotgun (WGS) entry which is preliminary data.</text>
</comment>
<evidence type="ECO:0000313" key="3">
    <source>
        <dbReference type="Proteomes" id="UP000218113"/>
    </source>
</evidence>
<dbReference type="Proteomes" id="UP000218113">
    <property type="component" value="Unassembled WGS sequence"/>
</dbReference>
<gene>
    <name evidence="2" type="ORF">COB67_07470</name>
</gene>
<proteinExistence type="predicted"/>
<evidence type="ECO:0000313" key="2">
    <source>
        <dbReference type="EMBL" id="PCI27925.1"/>
    </source>
</evidence>
<feature type="coiled-coil region" evidence="1">
    <location>
        <begin position="1023"/>
        <end position="1057"/>
    </location>
</feature>
<reference evidence="3" key="1">
    <citation type="submission" date="2017-08" db="EMBL/GenBank/DDBJ databases">
        <title>A dynamic microbial community with high functional redundancy inhabits the cold, oxic subseafloor aquifer.</title>
        <authorList>
            <person name="Tully B.J."/>
            <person name="Wheat C.G."/>
            <person name="Glazer B.T."/>
            <person name="Huber J.A."/>
        </authorList>
    </citation>
    <scope>NUCLEOTIDE SEQUENCE [LARGE SCALE GENOMIC DNA]</scope>
</reference>
<dbReference type="EMBL" id="NVSR01000045">
    <property type="protein sequence ID" value="PCI27925.1"/>
    <property type="molecule type" value="Genomic_DNA"/>
</dbReference>